<dbReference type="SUPFAM" id="SSF49584">
    <property type="entry name" value="Periplasmic chaperone C-domain"/>
    <property type="match status" value="1"/>
</dbReference>
<dbReference type="InterPro" id="IPR050643">
    <property type="entry name" value="Periplasmic_pilus_chap"/>
</dbReference>
<comment type="caution">
    <text evidence="8">The sequence shown here is derived from an EMBL/GenBank/DDBJ whole genome shotgun (WGS) entry which is preliminary data.</text>
</comment>
<comment type="similarity">
    <text evidence="2">Belongs to the periplasmic pilus chaperone family.</text>
</comment>
<dbReference type="InterPro" id="IPR008962">
    <property type="entry name" value="PapD-like_sf"/>
</dbReference>
<evidence type="ECO:0000313" key="9">
    <source>
        <dbReference type="Proteomes" id="UP000023464"/>
    </source>
</evidence>
<evidence type="ECO:0000256" key="4">
    <source>
        <dbReference type="ARBA" id="ARBA00022764"/>
    </source>
</evidence>
<dbReference type="EMBL" id="JFGV01000026">
    <property type="protein sequence ID" value="EYU15383.1"/>
    <property type="molecule type" value="Genomic_DNA"/>
</dbReference>
<keyword evidence="9" id="KW-1185">Reference proteome</keyword>
<evidence type="ECO:0000256" key="2">
    <source>
        <dbReference type="ARBA" id="ARBA00007399"/>
    </source>
</evidence>
<dbReference type="InterPro" id="IPR036316">
    <property type="entry name" value="Pili_assmbl_chap_C_dom_sf"/>
</dbReference>
<protein>
    <submittedName>
        <fullName evidence="8">P pilus assembly protein, chaperone PapD</fullName>
    </submittedName>
</protein>
<proteinExistence type="inferred from homology"/>
<evidence type="ECO:0000259" key="7">
    <source>
        <dbReference type="Pfam" id="PF02753"/>
    </source>
</evidence>
<evidence type="ECO:0000256" key="1">
    <source>
        <dbReference type="ARBA" id="ARBA00004418"/>
    </source>
</evidence>
<reference evidence="8 9" key="1">
    <citation type="submission" date="2014-03" db="EMBL/GenBank/DDBJ databases">
        <title>Draft Genome of Photorhabdus luminescens BA1, an Egyptian Isolate.</title>
        <authorList>
            <person name="Ghazal S."/>
            <person name="Hurst S.G.IV."/>
            <person name="Morris K."/>
            <person name="Thomas K."/>
            <person name="Tisa L.S."/>
        </authorList>
    </citation>
    <scope>NUCLEOTIDE SEQUENCE [LARGE SCALE GENOMIC DNA]</scope>
    <source>
        <strain evidence="8 9">BA1</strain>
    </source>
</reference>
<dbReference type="InterPro" id="IPR016147">
    <property type="entry name" value="Pili_assmbl_chaperone_N"/>
</dbReference>
<dbReference type="InterPro" id="IPR013783">
    <property type="entry name" value="Ig-like_fold"/>
</dbReference>
<dbReference type="InterPro" id="IPR016148">
    <property type="entry name" value="Pili_assmbl_chaperone_C"/>
</dbReference>
<keyword evidence="4" id="KW-0574">Periplasm</keyword>
<evidence type="ECO:0000313" key="8">
    <source>
        <dbReference type="EMBL" id="EYU15383.1"/>
    </source>
</evidence>
<dbReference type="Pfam" id="PF00345">
    <property type="entry name" value="PapD_N"/>
    <property type="match status" value="1"/>
</dbReference>
<gene>
    <name evidence="8" type="ORF">BA1DRAFT_02043</name>
</gene>
<dbReference type="GO" id="GO:0030288">
    <property type="term" value="C:outer membrane-bounded periplasmic space"/>
    <property type="evidence" value="ECO:0007669"/>
    <property type="project" value="InterPro"/>
</dbReference>
<evidence type="ECO:0000256" key="3">
    <source>
        <dbReference type="ARBA" id="ARBA00022729"/>
    </source>
</evidence>
<organism evidence="8 9">
    <name type="scientific">Photorhabdus aegyptia</name>
    <dbReference type="NCBI Taxonomy" id="2805098"/>
    <lineage>
        <taxon>Bacteria</taxon>
        <taxon>Pseudomonadati</taxon>
        <taxon>Pseudomonadota</taxon>
        <taxon>Gammaproteobacteria</taxon>
        <taxon>Enterobacterales</taxon>
        <taxon>Morganellaceae</taxon>
        <taxon>Photorhabdus</taxon>
    </lineage>
</organism>
<dbReference type="GO" id="GO:0071555">
    <property type="term" value="P:cell wall organization"/>
    <property type="evidence" value="ECO:0007669"/>
    <property type="project" value="InterPro"/>
</dbReference>
<dbReference type="AlphaFoldDB" id="A0A022PK92"/>
<dbReference type="PANTHER" id="PTHR30251">
    <property type="entry name" value="PILUS ASSEMBLY CHAPERONE"/>
    <property type="match status" value="1"/>
</dbReference>
<dbReference type="PANTHER" id="PTHR30251:SF2">
    <property type="entry name" value="FIMBRIAL CHAPERONE YADV-RELATED"/>
    <property type="match status" value="1"/>
</dbReference>
<evidence type="ECO:0000259" key="6">
    <source>
        <dbReference type="Pfam" id="PF00345"/>
    </source>
</evidence>
<dbReference type="SUPFAM" id="SSF49354">
    <property type="entry name" value="PapD-like"/>
    <property type="match status" value="1"/>
</dbReference>
<dbReference type="PRINTS" id="PR00969">
    <property type="entry name" value="CHAPERONPILI"/>
</dbReference>
<comment type="subcellular location">
    <subcellularLocation>
        <location evidence="1">Periplasm</location>
    </subcellularLocation>
</comment>
<dbReference type="Proteomes" id="UP000023464">
    <property type="component" value="Unassembled WGS sequence"/>
</dbReference>
<feature type="domain" description="Pili assembly chaperone C-terminal" evidence="7">
    <location>
        <begin position="179"/>
        <end position="238"/>
    </location>
</feature>
<keyword evidence="5" id="KW-0143">Chaperone</keyword>
<dbReference type="PATRIC" id="fig|1393736.3.peg.2075"/>
<dbReference type="InterPro" id="IPR001829">
    <property type="entry name" value="Pili_assmbl_chaperone_bac"/>
</dbReference>
<name>A0A022PK92_9GAMM</name>
<evidence type="ECO:0000256" key="5">
    <source>
        <dbReference type="ARBA" id="ARBA00023186"/>
    </source>
</evidence>
<sequence>MGYMKKLIIMGMLGIWVVMASSSAHAGLMLRKTRIIYQQGDKVQSISLQNSGEEVYLVQAAVTPWDNSNTRSSEFTVLPPLFRMEGNSLNVMRLVRTGGDFPADRESLFRFRINAIPAKKTTDDSKENSDGKQGEIGASLSISLGMNIKLIYRPDKLPMTPEQARGRLTFTQSGNSVVVTNPTPYYQTFAQLKFDGKAVDFDKAPSILTPFGQTTFPLAGKVGSKVEWSMITDIGGVSKLQSGTLQAD</sequence>
<feature type="domain" description="Pili assembly chaperone N-terminal" evidence="6">
    <location>
        <begin position="27"/>
        <end position="157"/>
    </location>
</feature>
<dbReference type="Pfam" id="PF02753">
    <property type="entry name" value="PapD_C"/>
    <property type="match status" value="1"/>
</dbReference>
<dbReference type="Gene3D" id="2.60.40.10">
    <property type="entry name" value="Immunoglobulins"/>
    <property type="match status" value="2"/>
</dbReference>
<accession>A0A022PK92</accession>
<keyword evidence="3" id="KW-0732">Signal</keyword>